<dbReference type="AlphaFoldDB" id="A0A838L784"/>
<feature type="compositionally biased region" description="Basic and acidic residues" evidence="1">
    <location>
        <begin position="21"/>
        <end position="63"/>
    </location>
</feature>
<proteinExistence type="predicted"/>
<dbReference type="Proteomes" id="UP000570166">
    <property type="component" value="Unassembled WGS sequence"/>
</dbReference>
<dbReference type="RefSeq" id="WP_160366023.1">
    <property type="nucleotide sequence ID" value="NZ_JACEIB010000006.1"/>
</dbReference>
<dbReference type="EMBL" id="JACEIB010000006">
    <property type="protein sequence ID" value="MBA2934552.1"/>
    <property type="molecule type" value="Genomic_DNA"/>
</dbReference>
<keyword evidence="3" id="KW-1185">Reference proteome</keyword>
<evidence type="ECO:0000313" key="2">
    <source>
        <dbReference type="EMBL" id="MBA2934552.1"/>
    </source>
</evidence>
<sequence length="71" mass="7485">MTSKDINNDVGSHPATAEPGKAVDEAARKELERIHEHADPSKGGKTVKGGDRIKITDGRKHGSPDAQATKA</sequence>
<gene>
    <name evidence="2" type="ORF">HZF05_10640</name>
</gene>
<protein>
    <submittedName>
        <fullName evidence="2">Uncharacterized protein</fullName>
    </submittedName>
</protein>
<accession>A0A838L784</accession>
<feature type="region of interest" description="Disordered" evidence="1">
    <location>
        <begin position="1"/>
        <end position="71"/>
    </location>
</feature>
<organism evidence="2 3">
    <name type="scientific">Sphingomonas chungangi</name>
    <dbReference type="NCBI Taxonomy" id="2683589"/>
    <lineage>
        <taxon>Bacteria</taxon>
        <taxon>Pseudomonadati</taxon>
        <taxon>Pseudomonadota</taxon>
        <taxon>Alphaproteobacteria</taxon>
        <taxon>Sphingomonadales</taxon>
        <taxon>Sphingomonadaceae</taxon>
        <taxon>Sphingomonas</taxon>
    </lineage>
</organism>
<comment type="caution">
    <text evidence="2">The sequence shown here is derived from an EMBL/GenBank/DDBJ whole genome shotgun (WGS) entry which is preliminary data.</text>
</comment>
<reference evidence="2 3" key="1">
    <citation type="submission" date="2020-07" db="EMBL/GenBank/DDBJ databases">
        <authorList>
            <person name="Sun Q."/>
        </authorList>
    </citation>
    <scope>NUCLEOTIDE SEQUENCE [LARGE SCALE GENOMIC DNA]</scope>
    <source>
        <strain evidence="2 3">CGMCC 1.13654</strain>
    </source>
</reference>
<name>A0A838L784_9SPHN</name>
<evidence type="ECO:0000313" key="3">
    <source>
        <dbReference type="Proteomes" id="UP000570166"/>
    </source>
</evidence>
<evidence type="ECO:0000256" key="1">
    <source>
        <dbReference type="SAM" id="MobiDB-lite"/>
    </source>
</evidence>